<accession>A0A8H5BIE1</accession>
<feature type="compositionally biased region" description="Basic and acidic residues" evidence="1">
    <location>
        <begin position="93"/>
        <end position="104"/>
    </location>
</feature>
<keyword evidence="3" id="KW-1185">Reference proteome</keyword>
<sequence length="233" mass="25436">MDYGFKSFKFGGQPPAADDDTKSEAPSPTTNGGPAFSKPTRHGHHHKHSMSYGLFSFLEYGSNNPLSLSIDLRHTRPTPCDGAQQLGDLEWQGVHDGDRPERQVKPGTLGSPRAITTHPHNPNSVECRMVAVHGKSRPTIPRSMFTTILPCPPAHPYFISSLSGSANAMKRDSYASSLLMHQHATRAIRSAVSDATTTYNSNSDLVLDISRPGKLSKKQSVRRSADSMGTQWN</sequence>
<comment type="caution">
    <text evidence="2">The sequence shown here is derived from an EMBL/GenBank/DDBJ whole genome shotgun (WGS) entry which is preliminary data.</text>
</comment>
<name>A0A8H5BIE1_9AGAR</name>
<feature type="region of interest" description="Disordered" evidence="1">
    <location>
        <begin position="1"/>
        <end position="47"/>
    </location>
</feature>
<dbReference type="Proteomes" id="UP000541558">
    <property type="component" value="Unassembled WGS sequence"/>
</dbReference>
<organism evidence="2 3">
    <name type="scientific">Ephemerocybe angulata</name>
    <dbReference type="NCBI Taxonomy" id="980116"/>
    <lineage>
        <taxon>Eukaryota</taxon>
        <taxon>Fungi</taxon>
        <taxon>Dikarya</taxon>
        <taxon>Basidiomycota</taxon>
        <taxon>Agaricomycotina</taxon>
        <taxon>Agaricomycetes</taxon>
        <taxon>Agaricomycetidae</taxon>
        <taxon>Agaricales</taxon>
        <taxon>Agaricineae</taxon>
        <taxon>Psathyrellaceae</taxon>
        <taxon>Ephemerocybe</taxon>
    </lineage>
</organism>
<evidence type="ECO:0000256" key="1">
    <source>
        <dbReference type="SAM" id="MobiDB-lite"/>
    </source>
</evidence>
<protein>
    <submittedName>
        <fullName evidence="2">Uncharacterized protein</fullName>
    </submittedName>
</protein>
<feature type="region of interest" description="Disordered" evidence="1">
    <location>
        <begin position="214"/>
        <end position="233"/>
    </location>
</feature>
<evidence type="ECO:0000313" key="2">
    <source>
        <dbReference type="EMBL" id="KAF5323915.1"/>
    </source>
</evidence>
<dbReference type="AlphaFoldDB" id="A0A8H5BIE1"/>
<reference evidence="2 3" key="1">
    <citation type="journal article" date="2020" name="ISME J.">
        <title>Uncovering the hidden diversity of litter-decomposition mechanisms in mushroom-forming fungi.</title>
        <authorList>
            <person name="Floudas D."/>
            <person name="Bentzer J."/>
            <person name="Ahren D."/>
            <person name="Johansson T."/>
            <person name="Persson P."/>
            <person name="Tunlid A."/>
        </authorList>
    </citation>
    <scope>NUCLEOTIDE SEQUENCE [LARGE SCALE GENOMIC DNA]</scope>
    <source>
        <strain evidence="2 3">CBS 175.51</strain>
    </source>
</reference>
<gene>
    <name evidence="2" type="ORF">D9611_008314</name>
</gene>
<proteinExistence type="predicted"/>
<dbReference type="EMBL" id="JAACJK010000165">
    <property type="protein sequence ID" value="KAF5323915.1"/>
    <property type="molecule type" value="Genomic_DNA"/>
</dbReference>
<evidence type="ECO:0000313" key="3">
    <source>
        <dbReference type="Proteomes" id="UP000541558"/>
    </source>
</evidence>
<feature type="region of interest" description="Disordered" evidence="1">
    <location>
        <begin position="92"/>
        <end position="122"/>
    </location>
</feature>